<feature type="region of interest" description="Disordered" evidence="1">
    <location>
        <begin position="170"/>
        <end position="193"/>
    </location>
</feature>
<keyword evidence="3" id="KW-1185">Reference proteome</keyword>
<dbReference type="AlphaFoldDB" id="A0A7E4VSR0"/>
<evidence type="ECO:0000256" key="2">
    <source>
        <dbReference type="SAM" id="SignalP"/>
    </source>
</evidence>
<evidence type="ECO:0000313" key="4">
    <source>
        <dbReference type="WBParaSite" id="Pan_g24160.t1"/>
    </source>
</evidence>
<dbReference type="Proteomes" id="UP000492821">
    <property type="component" value="Unassembled WGS sequence"/>
</dbReference>
<organism evidence="3 4">
    <name type="scientific">Panagrellus redivivus</name>
    <name type="common">Microworm</name>
    <dbReference type="NCBI Taxonomy" id="6233"/>
    <lineage>
        <taxon>Eukaryota</taxon>
        <taxon>Metazoa</taxon>
        <taxon>Ecdysozoa</taxon>
        <taxon>Nematoda</taxon>
        <taxon>Chromadorea</taxon>
        <taxon>Rhabditida</taxon>
        <taxon>Tylenchina</taxon>
        <taxon>Panagrolaimomorpha</taxon>
        <taxon>Panagrolaimoidea</taxon>
        <taxon>Panagrolaimidae</taxon>
        <taxon>Panagrellus</taxon>
    </lineage>
</organism>
<evidence type="ECO:0000256" key="1">
    <source>
        <dbReference type="SAM" id="MobiDB-lite"/>
    </source>
</evidence>
<keyword evidence="2" id="KW-0732">Signal</keyword>
<sequence length="212" mass="23860">MYYRIISIVTLLSIVNGEVCHIGSPRDFGHTIGCGPTHAGCAVVRYDRDIQEYGLNDRQLNVHSMCMTKIQPLHPVFAVMDCANSHREATCYDQNTRDEIEFELKSIGVREQTIGEILRLHGINSICCCKGVACNKANPQMIDFFSQHKQGRKEVLEETFKETMDMSYYPGGQDQPKTIQPPHHHKHHHHGKPSSAVALSTCAFMLLVAILL</sequence>
<reference evidence="4" key="2">
    <citation type="submission" date="2020-10" db="UniProtKB">
        <authorList>
            <consortium name="WormBaseParasite"/>
        </authorList>
    </citation>
    <scope>IDENTIFICATION</scope>
</reference>
<name>A0A7E4VSR0_PANRE</name>
<feature type="signal peptide" evidence="2">
    <location>
        <begin position="1"/>
        <end position="17"/>
    </location>
</feature>
<dbReference type="WBParaSite" id="Pan_g24160.t1">
    <property type="protein sequence ID" value="Pan_g24160.t1"/>
    <property type="gene ID" value="Pan_g24160"/>
</dbReference>
<proteinExistence type="predicted"/>
<protein>
    <submittedName>
        <fullName evidence="4">Uncharacterized protein</fullName>
    </submittedName>
</protein>
<evidence type="ECO:0000313" key="3">
    <source>
        <dbReference type="Proteomes" id="UP000492821"/>
    </source>
</evidence>
<feature type="compositionally biased region" description="Basic residues" evidence="1">
    <location>
        <begin position="182"/>
        <end position="192"/>
    </location>
</feature>
<reference evidence="3" key="1">
    <citation type="journal article" date="2013" name="Genetics">
        <title>The draft genome and transcriptome of Panagrellus redivivus are shaped by the harsh demands of a free-living lifestyle.</title>
        <authorList>
            <person name="Srinivasan J."/>
            <person name="Dillman A.R."/>
            <person name="Macchietto M.G."/>
            <person name="Heikkinen L."/>
            <person name="Lakso M."/>
            <person name="Fracchia K.M."/>
            <person name="Antoshechkin I."/>
            <person name="Mortazavi A."/>
            <person name="Wong G."/>
            <person name="Sternberg P.W."/>
        </authorList>
    </citation>
    <scope>NUCLEOTIDE SEQUENCE [LARGE SCALE GENOMIC DNA]</scope>
    <source>
        <strain evidence="3">MT8872</strain>
    </source>
</reference>
<feature type="chain" id="PRO_5028931069" evidence="2">
    <location>
        <begin position="18"/>
        <end position="212"/>
    </location>
</feature>
<accession>A0A7E4VSR0</accession>